<reference evidence="3 4" key="1">
    <citation type="submission" date="2018-09" db="EMBL/GenBank/DDBJ databases">
        <title>Genomic investigation of the strawberry pathogen Phytophthora fragariae indicates pathogenicity is determined by transcriptional variation in three key races.</title>
        <authorList>
            <person name="Adams T.M."/>
            <person name="Armitage A.D."/>
            <person name="Sobczyk M.K."/>
            <person name="Bates H.J."/>
            <person name="Dunwell J.M."/>
            <person name="Nellist C.F."/>
            <person name="Harrison R.J."/>
        </authorList>
    </citation>
    <scope>NUCLEOTIDE SEQUENCE [LARGE SCALE GENOMIC DNA]</scope>
    <source>
        <strain evidence="3 4">SCRP324</strain>
    </source>
</reference>
<dbReference type="AlphaFoldDB" id="A0A6A3HIY4"/>
<feature type="region of interest" description="Disordered" evidence="1">
    <location>
        <begin position="1"/>
        <end position="42"/>
    </location>
</feature>
<keyword evidence="2" id="KW-0472">Membrane</keyword>
<name>A0A6A3HIY4_9STRA</name>
<evidence type="ECO:0000256" key="2">
    <source>
        <dbReference type="SAM" id="Phobius"/>
    </source>
</evidence>
<sequence length="208" mass="22517">MTFVAPPLSRTDDRAPVSDARRFADNPLYVSEPDSPASSALTRGHGQNVALVELPAAARRLVEFVHAASAAQYSQVPSDVHNPDREDADRRSSNSGVDMDSGRDMGSGRPLPYISPTARTPTATAAGRMRIMIDEGNEYGGLELGQGRLDAEPQALGEPTKDGKHPEVETTATLLLLLISFVVAALALPMFLLFDSLYRHINRINFFT</sequence>
<keyword evidence="2" id="KW-0812">Transmembrane</keyword>
<evidence type="ECO:0000256" key="1">
    <source>
        <dbReference type="SAM" id="MobiDB-lite"/>
    </source>
</evidence>
<feature type="compositionally biased region" description="Basic and acidic residues" evidence="1">
    <location>
        <begin position="81"/>
        <end position="92"/>
    </location>
</feature>
<protein>
    <submittedName>
        <fullName evidence="3">Uncharacterized protein</fullName>
    </submittedName>
</protein>
<keyword evidence="2" id="KW-1133">Transmembrane helix</keyword>
<dbReference type="EMBL" id="QXFU01004198">
    <property type="protein sequence ID" value="KAE8970129.1"/>
    <property type="molecule type" value="Genomic_DNA"/>
</dbReference>
<organism evidence="3 4">
    <name type="scientific">Phytophthora rubi</name>
    <dbReference type="NCBI Taxonomy" id="129364"/>
    <lineage>
        <taxon>Eukaryota</taxon>
        <taxon>Sar</taxon>
        <taxon>Stramenopiles</taxon>
        <taxon>Oomycota</taxon>
        <taxon>Peronosporomycetes</taxon>
        <taxon>Peronosporales</taxon>
        <taxon>Peronosporaceae</taxon>
        <taxon>Phytophthora</taxon>
    </lineage>
</organism>
<feature type="region of interest" description="Disordered" evidence="1">
    <location>
        <begin position="73"/>
        <end position="119"/>
    </location>
</feature>
<proteinExistence type="predicted"/>
<evidence type="ECO:0000313" key="4">
    <source>
        <dbReference type="Proteomes" id="UP000435112"/>
    </source>
</evidence>
<feature type="transmembrane region" description="Helical" evidence="2">
    <location>
        <begin position="174"/>
        <end position="194"/>
    </location>
</feature>
<gene>
    <name evidence="3" type="ORF">PR002_g27215</name>
</gene>
<feature type="compositionally biased region" description="Basic and acidic residues" evidence="1">
    <location>
        <begin position="10"/>
        <end position="24"/>
    </location>
</feature>
<accession>A0A6A3HIY4</accession>
<comment type="caution">
    <text evidence="3">The sequence shown here is derived from an EMBL/GenBank/DDBJ whole genome shotgun (WGS) entry which is preliminary data.</text>
</comment>
<dbReference type="Proteomes" id="UP000435112">
    <property type="component" value="Unassembled WGS sequence"/>
</dbReference>
<evidence type="ECO:0000313" key="3">
    <source>
        <dbReference type="EMBL" id="KAE8970129.1"/>
    </source>
</evidence>